<dbReference type="Proteomes" id="UP000018291">
    <property type="component" value="Unassembled WGS sequence"/>
</dbReference>
<sequence>MELNEKRPGTAGSAKNSGLHRTVLRSRSVRLAVVGAAFALLLGSCGCAAVPPPPKPKPPASGSAQVCFGAWNNIGYGAFWGSYTGPVNVDAWIKGQSSQVTTVETNSRGCVNMALIAGYSWRFRVYSHQSNSYWVGSSEWKYVRAGGRYDYGTVPVDIIYDGGS</sequence>
<name>R4Z481_9ACTN</name>
<protein>
    <submittedName>
        <fullName evidence="1">Uncharacterized protein</fullName>
    </submittedName>
</protein>
<evidence type="ECO:0000313" key="2">
    <source>
        <dbReference type="Proteomes" id="UP000018291"/>
    </source>
</evidence>
<evidence type="ECO:0000313" key="1">
    <source>
        <dbReference type="EMBL" id="CCM65495.1"/>
    </source>
</evidence>
<proteinExistence type="predicted"/>
<keyword evidence="2" id="KW-1185">Reference proteome</keyword>
<reference evidence="1 2" key="1">
    <citation type="journal article" date="2013" name="ISME J.">
        <title>Metabolic model for the filamentous 'Candidatus Microthrix parvicella' based on genomic and metagenomic analyses.</title>
        <authorList>
            <person name="Jon McIlroy S."/>
            <person name="Kristiansen R."/>
            <person name="Albertsen M."/>
            <person name="Michael Karst S."/>
            <person name="Rossetti S."/>
            <person name="Lund Nielsen J."/>
            <person name="Tandoi V."/>
            <person name="James Seviour R."/>
            <person name="Nielsen P.H."/>
        </authorList>
    </citation>
    <scope>NUCLEOTIDE SEQUENCE [LARGE SCALE GENOMIC DNA]</scope>
    <source>
        <strain evidence="1 2">RN1</strain>
    </source>
</reference>
<gene>
    <name evidence="1" type="ORF">BN381_80025</name>
</gene>
<comment type="caution">
    <text evidence="1">The sequence shown here is derived from an EMBL/GenBank/DDBJ whole genome shotgun (WGS) entry which is preliminary data.</text>
</comment>
<dbReference type="EMBL" id="CANL01000078">
    <property type="protein sequence ID" value="CCM65495.1"/>
    <property type="molecule type" value="Genomic_DNA"/>
</dbReference>
<dbReference type="STRING" id="1229780.BN381_80025"/>
<organism evidence="1 2">
    <name type="scientific">Candidatus Neomicrothrix parvicella RN1</name>
    <dbReference type="NCBI Taxonomy" id="1229780"/>
    <lineage>
        <taxon>Bacteria</taxon>
        <taxon>Bacillati</taxon>
        <taxon>Actinomycetota</taxon>
        <taxon>Acidimicrobiia</taxon>
        <taxon>Acidimicrobiales</taxon>
        <taxon>Microthrixaceae</taxon>
        <taxon>Candidatus Neomicrothrix</taxon>
    </lineage>
</organism>
<dbReference type="AlphaFoldDB" id="R4Z481"/>
<dbReference type="RefSeq" id="WP_012230245.1">
    <property type="nucleotide sequence ID" value="NZ_HG422565.1"/>
</dbReference>
<accession>R4Z481</accession>
<dbReference type="HOGENOM" id="CLU_1615983_0_0_11"/>